<reference evidence="1 2" key="1">
    <citation type="journal article" date="2021" name="Front. Microbiol.">
        <title>Comprehensive Comparative Genomics and Phenotyping of Methylobacterium Species.</title>
        <authorList>
            <person name="Alessa O."/>
            <person name="Ogura Y."/>
            <person name="Fujitani Y."/>
            <person name="Takami H."/>
            <person name="Hayashi T."/>
            <person name="Sahin N."/>
            <person name="Tani A."/>
        </authorList>
    </citation>
    <scope>NUCLEOTIDE SEQUENCE [LARGE SCALE GENOMIC DNA]</scope>
    <source>
        <strain evidence="1 2">DSM 23679</strain>
    </source>
</reference>
<gene>
    <name evidence="1" type="ORF">AFCDBAGC_1043</name>
</gene>
<evidence type="ECO:0000313" key="1">
    <source>
        <dbReference type="EMBL" id="GJD43196.1"/>
    </source>
</evidence>
<protein>
    <submittedName>
        <fullName evidence="1">Uncharacterized protein</fullName>
    </submittedName>
</protein>
<proteinExistence type="predicted"/>
<name>A0ABQ4QDM8_9HYPH</name>
<evidence type="ECO:0000313" key="2">
    <source>
        <dbReference type="Proteomes" id="UP001055117"/>
    </source>
</evidence>
<accession>A0ABQ4QDM8</accession>
<sequence length="119" mass="13384">MPVFEVTSRVTRRSLMNRTKDELAHQVMELLCELDIERARHAADAKALRAVIQHVRPGANIVRVDEPTTGHHRYELWTNLTPKPAGHAVFLSEVRGVAWTDGSERTRDTALPAVWSAHG</sequence>
<comment type="caution">
    <text evidence="1">The sequence shown here is derived from an EMBL/GenBank/DDBJ whole genome shotgun (WGS) entry which is preliminary data.</text>
</comment>
<keyword evidence="2" id="KW-1185">Reference proteome</keyword>
<organism evidence="1 2">
    <name type="scientific">Methylobacterium cerastii</name>
    <dbReference type="NCBI Taxonomy" id="932741"/>
    <lineage>
        <taxon>Bacteria</taxon>
        <taxon>Pseudomonadati</taxon>
        <taxon>Pseudomonadota</taxon>
        <taxon>Alphaproteobacteria</taxon>
        <taxon>Hyphomicrobiales</taxon>
        <taxon>Methylobacteriaceae</taxon>
        <taxon>Methylobacterium</taxon>
    </lineage>
</organism>
<dbReference type="EMBL" id="BPQG01000010">
    <property type="protein sequence ID" value="GJD43196.1"/>
    <property type="molecule type" value="Genomic_DNA"/>
</dbReference>
<dbReference type="Proteomes" id="UP001055117">
    <property type="component" value="Unassembled WGS sequence"/>
</dbReference>